<feature type="region of interest" description="Domain IV, binds dsDNA" evidence="8">
    <location>
        <begin position="331"/>
        <end position="448"/>
    </location>
</feature>
<evidence type="ECO:0000259" key="13">
    <source>
        <dbReference type="SMART" id="SM00760"/>
    </source>
</evidence>
<dbReference type="InterPro" id="IPR003593">
    <property type="entry name" value="AAA+_ATPase"/>
</dbReference>
<dbReference type="SUPFAM" id="SSF52540">
    <property type="entry name" value="P-loop containing nucleoside triphosphate hydrolases"/>
    <property type="match status" value="1"/>
</dbReference>
<dbReference type="SUPFAM" id="SSF48295">
    <property type="entry name" value="TrpR-like"/>
    <property type="match status" value="1"/>
</dbReference>
<dbReference type="GO" id="GO:0006270">
    <property type="term" value="P:DNA replication initiation"/>
    <property type="evidence" value="ECO:0007669"/>
    <property type="project" value="UniProtKB-UniRule"/>
</dbReference>
<dbReference type="CDD" id="cd06571">
    <property type="entry name" value="Bac_DnaA_C"/>
    <property type="match status" value="1"/>
</dbReference>
<keyword evidence="6 8" id="KW-0446">Lipid-binding</keyword>
<comment type="caution">
    <text evidence="14">The sequence shown here is derived from an EMBL/GenBank/DDBJ whole genome shotgun (WGS) entry which is preliminary data.</text>
</comment>
<dbReference type="Gene3D" id="3.40.50.300">
    <property type="entry name" value="P-loop containing nucleotide triphosphate hydrolases"/>
    <property type="match status" value="1"/>
</dbReference>
<dbReference type="PANTHER" id="PTHR30050:SF2">
    <property type="entry name" value="CHROMOSOMAL REPLICATION INITIATOR PROTEIN DNAA"/>
    <property type="match status" value="1"/>
</dbReference>
<comment type="domain">
    <text evidence="8">Domain I is involved in oligomerization and binding regulators, domain II is flexibile and of varying length in different bacteria, domain III forms the AAA+ region, while domain IV binds dsDNA.</text>
</comment>
<dbReference type="GO" id="GO:0006275">
    <property type="term" value="P:regulation of DNA replication"/>
    <property type="evidence" value="ECO:0007669"/>
    <property type="project" value="UniProtKB-UniRule"/>
</dbReference>
<feature type="domain" description="AAA+ ATPase" evidence="12">
    <location>
        <begin position="147"/>
        <end position="281"/>
    </location>
</feature>
<evidence type="ECO:0000259" key="12">
    <source>
        <dbReference type="SMART" id="SM00382"/>
    </source>
</evidence>
<dbReference type="InterPro" id="IPR024633">
    <property type="entry name" value="DnaA_N_dom"/>
</dbReference>
<dbReference type="Pfam" id="PF00308">
    <property type="entry name" value="Bac_DnaA"/>
    <property type="match status" value="1"/>
</dbReference>
<evidence type="ECO:0000256" key="10">
    <source>
        <dbReference type="RuleBase" id="RU000577"/>
    </source>
</evidence>
<dbReference type="PANTHER" id="PTHR30050">
    <property type="entry name" value="CHROMOSOMAL REPLICATION INITIATOR PROTEIN DNAA"/>
    <property type="match status" value="1"/>
</dbReference>
<feature type="binding site" evidence="8">
    <location>
        <position position="160"/>
    </location>
    <ligand>
        <name>ATP</name>
        <dbReference type="ChEBI" id="CHEBI:30616"/>
    </ligand>
</feature>
<dbReference type="SMART" id="SM00760">
    <property type="entry name" value="Bac_DnaA_C"/>
    <property type="match status" value="1"/>
</dbReference>
<evidence type="ECO:0000256" key="7">
    <source>
        <dbReference type="ARBA" id="ARBA00023125"/>
    </source>
</evidence>
<comment type="similarity">
    <text evidence="1 8 11">Belongs to the DnaA family.</text>
</comment>
<evidence type="ECO:0000256" key="9">
    <source>
        <dbReference type="NCBIfam" id="TIGR00362"/>
    </source>
</evidence>
<dbReference type="InterPro" id="IPR038454">
    <property type="entry name" value="DnaA_N_sf"/>
</dbReference>
<comment type="function">
    <text evidence="8 10">Plays an essential role in the initiation and regulation of chromosomal replication. ATP-DnaA binds to the origin of replication (oriC) to initiate formation of the DNA replication initiation complex once per cell cycle. Binds the DnaA box (a 9 base pair repeat at the origin) and separates the double-stranded (ds)DNA. Forms a right-handed helical filament on oriC DNA; dsDNA binds to the exterior of the filament while single-stranded (ss)DNA is stabiized in the filament's interior. The ATP-DnaA-oriC complex binds and stabilizes one strand of the AT-rich DNA unwinding element (DUE), permitting loading of DNA polymerase. After initiation quickly degrades to an ADP-DnaA complex that is not apt for DNA replication. Binds acidic phospholipids.</text>
</comment>
<feature type="binding site" evidence="8">
    <location>
        <position position="161"/>
    </location>
    <ligand>
        <name>ATP</name>
        <dbReference type="ChEBI" id="CHEBI:30616"/>
    </ligand>
</feature>
<comment type="subcellular location">
    <subcellularLocation>
        <location evidence="8">Cytoplasm</location>
    </subcellularLocation>
</comment>
<feature type="domain" description="Chromosomal replication initiator DnaA C-terminal" evidence="13">
    <location>
        <begin position="357"/>
        <end position="426"/>
    </location>
</feature>
<organism evidence="14 15">
    <name type="scientific">Candidatus Nomurabacteria bacterium GW2011_GWD2_39_12</name>
    <dbReference type="NCBI Taxonomy" id="1618759"/>
    <lineage>
        <taxon>Bacteria</taxon>
        <taxon>Candidatus Nomuraibacteriota</taxon>
    </lineage>
</organism>
<evidence type="ECO:0000256" key="6">
    <source>
        <dbReference type="ARBA" id="ARBA00023121"/>
    </source>
</evidence>
<keyword evidence="2 8" id="KW-0963">Cytoplasm</keyword>
<dbReference type="NCBIfam" id="TIGR00362">
    <property type="entry name" value="DnaA"/>
    <property type="match status" value="1"/>
</dbReference>
<keyword evidence="7 8" id="KW-0238">DNA-binding</keyword>
<evidence type="ECO:0000256" key="4">
    <source>
        <dbReference type="ARBA" id="ARBA00022741"/>
    </source>
</evidence>
<dbReference type="InterPro" id="IPR020591">
    <property type="entry name" value="Chromosome_initiator_DnaA-like"/>
</dbReference>
<name>A0A837HP45_9BACT</name>
<dbReference type="InterPro" id="IPR013317">
    <property type="entry name" value="DnaA_dom"/>
</dbReference>
<dbReference type="Gene3D" id="3.30.300.180">
    <property type="match status" value="1"/>
</dbReference>
<dbReference type="InterPro" id="IPR027417">
    <property type="entry name" value="P-loop_NTPase"/>
</dbReference>
<feature type="region of interest" description="Domain III, AAA+ region" evidence="8">
    <location>
        <begin position="114"/>
        <end position="330"/>
    </location>
</feature>
<dbReference type="AlphaFoldDB" id="A0A837HP45"/>
<dbReference type="Pfam" id="PF11638">
    <property type="entry name" value="DnaA_N"/>
    <property type="match status" value="1"/>
</dbReference>
<dbReference type="GO" id="GO:0005886">
    <property type="term" value="C:plasma membrane"/>
    <property type="evidence" value="ECO:0007669"/>
    <property type="project" value="TreeGrafter"/>
</dbReference>
<feature type="region of interest" description="Domain I, interacts with DnaA modulators" evidence="8">
    <location>
        <begin position="1"/>
        <end position="89"/>
    </location>
</feature>
<comment type="subunit">
    <text evidence="8">Oligomerizes as a right-handed, spiral filament on DNA at oriC.</text>
</comment>
<dbReference type="InterPro" id="IPR010921">
    <property type="entry name" value="Trp_repressor/repl_initiator"/>
</dbReference>
<dbReference type="InterPro" id="IPR013159">
    <property type="entry name" value="DnaA_C"/>
</dbReference>
<gene>
    <name evidence="8" type="primary">dnaA</name>
    <name evidence="14" type="ORF">UT27_C0001G0030</name>
</gene>
<dbReference type="PROSITE" id="PS01008">
    <property type="entry name" value="DNAA"/>
    <property type="match status" value="1"/>
</dbReference>
<keyword evidence="4 8" id="KW-0547">Nucleotide-binding</keyword>
<evidence type="ECO:0000256" key="5">
    <source>
        <dbReference type="ARBA" id="ARBA00022840"/>
    </source>
</evidence>
<evidence type="ECO:0000256" key="1">
    <source>
        <dbReference type="ARBA" id="ARBA00006583"/>
    </source>
</evidence>
<sequence length="448" mass="52076">MNTKQLWKNCLGEIETGISKANFSTWFKNTSIIKEETGVIYIGVPNEFVRDWLMNKYHKLITKTIADAYENMRAVEYTITKIEATKQEEVENSVETYVNKELPLRDLYINPEDNLNPRYHFNSFIVGTFNELAYAAAQAIIDSPGTKYNPFFIYGPTGLGKTHLIQAVGNTIKEKHENKKVHYMTLEKFATDFINSLQNNKANSFKEKYRKYDLLIIDDIQFIGKMEKIQEELFHTFNTFYENNKQIIFSSDKHPNYIPELADRLKSRFAAGMIVDISPPEYESRLAILKVKLQELNIELDKEIVEYVASAVEGNIRELEGSLNILVMQYRLKNRTLTLPEVKNLLKNNMKPKKNMAIKDVVKLVAENYQLEEASIYEKTRKKEIVKARQIVMYLLREDFNVSYPLIGQKLGGKDHTTVIHSCLKIKADLKNDPQLLQELEKIRTLFK</sequence>
<dbReference type="InterPro" id="IPR018312">
    <property type="entry name" value="Chromosome_initiator_DnaA_CS"/>
</dbReference>
<dbReference type="HAMAP" id="MF_00377">
    <property type="entry name" value="DnaA_bact"/>
    <property type="match status" value="1"/>
</dbReference>
<proteinExistence type="inferred from homology"/>
<keyword evidence="3 8" id="KW-0235">DNA replication</keyword>
<dbReference type="SMART" id="SM00382">
    <property type="entry name" value="AAA"/>
    <property type="match status" value="1"/>
</dbReference>
<reference evidence="14 15" key="1">
    <citation type="journal article" date="2015" name="Nature">
        <title>rRNA introns, odd ribosomes, and small enigmatic genomes across a large radiation of phyla.</title>
        <authorList>
            <person name="Brown C.T."/>
            <person name="Hug L.A."/>
            <person name="Thomas B.C."/>
            <person name="Sharon I."/>
            <person name="Castelle C.J."/>
            <person name="Singh A."/>
            <person name="Wilkins M.J."/>
            <person name="Williams K.H."/>
            <person name="Banfield J.F."/>
        </authorList>
    </citation>
    <scope>NUCLEOTIDE SEQUENCE [LARGE SCALE GENOMIC DNA]</scope>
</reference>
<dbReference type="PRINTS" id="PR00051">
    <property type="entry name" value="DNAA"/>
</dbReference>
<dbReference type="InterPro" id="IPR001957">
    <property type="entry name" value="Chromosome_initiator_DnaA"/>
</dbReference>
<dbReference type="GO" id="GO:0005524">
    <property type="term" value="F:ATP binding"/>
    <property type="evidence" value="ECO:0007669"/>
    <property type="project" value="UniProtKB-UniRule"/>
</dbReference>
<keyword evidence="5 8" id="KW-0067">ATP-binding</keyword>
<evidence type="ECO:0000313" key="14">
    <source>
        <dbReference type="EMBL" id="KKR02252.1"/>
    </source>
</evidence>
<feature type="binding site" evidence="8">
    <location>
        <position position="158"/>
    </location>
    <ligand>
        <name>ATP</name>
        <dbReference type="ChEBI" id="CHEBI:30616"/>
    </ligand>
</feature>
<dbReference type="GO" id="GO:0005737">
    <property type="term" value="C:cytoplasm"/>
    <property type="evidence" value="ECO:0007669"/>
    <property type="project" value="UniProtKB-SubCell"/>
</dbReference>
<dbReference type="GO" id="GO:0003688">
    <property type="term" value="F:DNA replication origin binding"/>
    <property type="evidence" value="ECO:0007669"/>
    <property type="project" value="UniProtKB-UniRule"/>
</dbReference>
<dbReference type="EMBL" id="LBWE01000001">
    <property type="protein sequence ID" value="KKR02252.1"/>
    <property type="molecule type" value="Genomic_DNA"/>
</dbReference>
<dbReference type="Gene3D" id="1.10.1750.10">
    <property type="match status" value="1"/>
</dbReference>
<dbReference type="Pfam" id="PF08299">
    <property type="entry name" value="Bac_DnaA_C"/>
    <property type="match status" value="1"/>
</dbReference>
<evidence type="ECO:0000256" key="11">
    <source>
        <dbReference type="RuleBase" id="RU004227"/>
    </source>
</evidence>
<evidence type="ECO:0000256" key="2">
    <source>
        <dbReference type="ARBA" id="ARBA00022490"/>
    </source>
</evidence>
<evidence type="ECO:0000256" key="3">
    <source>
        <dbReference type="ARBA" id="ARBA00022705"/>
    </source>
</evidence>
<dbReference type="FunFam" id="3.40.50.300:FF:000668">
    <property type="entry name" value="Chromosomal replication initiator protein DnaA"/>
    <property type="match status" value="1"/>
</dbReference>
<accession>A0A837HP45</accession>
<dbReference type="CDD" id="cd00009">
    <property type="entry name" value="AAA"/>
    <property type="match status" value="1"/>
</dbReference>
<dbReference type="Proteomes" id="UP000033998">
    <property type="component" value="Unassembled WGS sequence"/>
</dbReference>
<protein>
    <recommendedName>
        <fullName evidence="8 9">Chromosomal replication initiator protein DnaA</fullName>
    </recommendedName>
</protein>
<evidence type="ECO:0000256" key="8">
    <source>
        <dbReference type="HAMAP-Rule" id="MF_00377"/>
    </source>
</evidence>
<dbReference type="GO" id="GO:0008289">
    <property type="term" value="F:lipid binding"/>
    <property type="evidence" value="ECO:0007669"/>
    <property type="project" value="UniProtKB-KW"/>
</dbReference>
<evidence type="ECO:0000313" key="15">
    <source>
        <dbReference type="Proteomes" id="UP000033998"/>
    </source>
</evidence>
<dbReference type="Gene3D" id="1.10.8.60">
    <property type="match status" value="1"/>
</dbReference>
<comment type="caution">
    <text evidence="8">Lacks conserved residue(s) required for the propagation of feature annotation.</text>
</comment>
<feature type="binding site" evidence="8">
    <location>
        <position position="162"/>
    </location>
    <ligand>
        <name>ATP</name>
        <dbReference type="ChEBI" id="CHEBI:30616"/>
    </ligand>
</feature>